<evidence type="ECO:0000313" key="1">
    <source>
        <dbReference type="EMBL" id="KAK4066209.1"/>
    </source>
</evidence>
<keyword evidence="2" id="KW-1185">Reference proteome</keyword>
<proteinExistence type="predicted"/>
<dbReference type="EMBL" id="JAWRVI010000375">
    <property type="protein sequence ID" value="KAK4066209.1"/>
    <property type="molecule type" value="Genomic_DNA"/>
</dbReference>
<dbReference type="Proteomes" id="UP001287286">
    <property type="component" value="Unassembled WGS sequence"/>
</dbReference>
<protein>
    <submittedName>
        <fullName evidence="1">Uncharacterized protein</fullName>
    </submittedName>
</protein>
<accession>A0ABR0BCR7</accession>
<evidence type="ECO:0000313" key="2">
    <source>
        <dbReference type="Proteomes" id="UP001287286"/>
    </source>
</evidence>
<comment type="caution">
    <text evidence="1">The sequence shown here is derived from an EMBL/GenBank/DDBJ whole genome shotgun (WGS) entry which is preliminary data.</text>
</comment>
<reference evidence="1 2" key="1">
    <citation type="journal article" date="2024" name="Microbiol. Resour. Announc.">
        <title>Genome annotations for the ascomycete fungi Trichoderma harzianum, Trichoderma aggressivum, and Purpureocillium lilacinum.</title>
        <authorList>
            <person name="Beijen E.P.W."/>
            <person name="Ohm R.A."/>
        </authorList>
    </citation>
    <scope>NUCLEOTIDE SEQUENCE [LARGE SCALE GENOMIC DNA]</scope>
    <source>
        <strain evidence="1 2">CBS 150709</strain>
    </source>
</reference>
<organism evidence="1 2">
    <name type="scientific">Purpureocillium lilacinum</name>
    <name type="common">Paecilomyces lilacinus</name>
    <dbReference type="NCBI Taxonomy" id="33203"/>
    <lineage>
        <taxon>Eukaryota</taxon>
        <taxon>Fungi</taxon>
        <taxon>Dikarya</taxon>
        <taxon>Ascomycota</taxon>
        <taxon>Pezizomycotina</taxon>
        <taxon>Sordariomycetes</taxon>
        <taxon>Hypocreomycetidae</taxon>
        <taxon>Hypocreales</taxon>
        <taxon>Ophiocordycipitaceae</taxon>
        <taxon>Purpureocillium</taxon>
    </lineage>
</organism>
<gene>
    <name evidence="1" type="ORF">Purlil1_13950</name>
</gene>
<sequence>MTGPDSALLPSWYNNWENVFSLIFDDKRRLPLPKDSGDDIKGPLCWLLGKDLVDKLARRVTTGAYLCLLTDDTAGDHEWIKSSVLKSLRPYRKTTNPSEIVMLHSHITLNIQNIISPAETTIVANPNKLFDIVKVKKNPVPAWSLHIDWEPDEDLVSYLCESGYPCDDKYVREIRNSHPFYGDESRGVIEGCEIELALRGGRLMKREWLIPESEAPWQSELPPDDDS</sequence>
<name>A0ABR0BCR7_PURLI</name>